<dbReference type="Pfam" id="PF26113">
    <property type="entry name" value="GH16_XgeA"/>
    <property type="match status" value="2"/>
</dbReference>
<dbReference type="InParanoid" id="S8DJD1"/>
<dbReference type="InterPro" id="IPR013320">
    <property type="entry name" value="ConA-like_dom_sf"/>
</dbReference>
<evidence type="ECO:0000259" key="1">
    <source>
        <dbReference type="PROSITE" id="PS51762"/>
    </source>
</evidence>
<dbReference type="HOGENOM" id="CLU_016972_2_1_1"/>
<accession>S8DJD1</accession>
<dbReference type="InterPro" id="IPR050546">
    <property type="entry name" value="Glycosyl_Hydrlase_16"/>
</dbReference>
<dbReference type="InterPro" id="IPR000757">
    <property type="entry name" value="Beta-glucanase-like"/>
</dbReference>
<feature type="domain" description="GH16" evidence="1">
    <location>
        <begin position="18"/>
        <end position="258"/>
    </location>
</feature>
<name>S8DJD1_FOMSC</name>
<evidence type="ECO:0000313" key="3">
    <source>
        <dbReference type="Proteomes" id="UP000015241"/>
    </source>
</evidence>
<dbReference type="eggNOG" id="ENOG502SKEN">
    <property type="taxonomic scope" value="Eukaryota"/>
</dbReference>
<dbReference type="GO" id="GO:0009251">
    <property type="term" value="P:glucan catabolic process"/>
    <property type="evidence" value="ECO:0007669"/>
    <property type="project" value="TreeGrafter"/>
</dbReference>
<organism evidence="2 3">
    <name type="scientific">Fomitopsis schrenkii</name>
    <name type="common">Brown rot fungus</name>
    <dbReference type="NCBI Taxonomy" id="2126942"/>
    <lineage>
        <taxon>Eukaryota</taxon>
        <taxon>Fungi</taxon>
        <taxon>Dikarya</taxon>
        <taxon>Basidiomycota</taxon>
        <taxon>Agaricomycotina</taxon>
        <taxon>Agaricomycetes</taxon>
        <taxon>Polyporales</taxon>
        <taxon>Fomitopsis</taxon>
    </lineage>
</organism>
<protein>
    <recommendedName>
        <fullName evidence="1">GH16 domain-containing protein</fullName>
    </recommendedName>
</protein>
<proteinExistence type="predicted"/>
<keyword evidence="3" id="KW-1185">Reference proteome</keyword>
<dbReference type="Proteomes" id="UP000015241">
    <property type="component" value="Unassembled WGS sequence"/>
</dbReference>
<dbReference type="STRING" id="743788.S8DJD1"/>
<reference evidence="2 3" key="1">
    <citation type="journal article" date="2012" name="Science">
        <title>The Paleozoic origin of enzymatic lignin decomposition reconstructed from 31 fungal genomes.</title>
        <authorList>
            <person name="Floudas D."/>
            <person name="Binder M."/>
            <person name="Riley R."/>
            <person name="Barry K."/>
            <person name="Blanchette R.A."/>
            <person name="Henrissat B."/>
            <person name="Martinez A.T."/>
            <person name="Otillar R."/>
            <person name="Spatafora J.W."/>
            <person name="Yadav J.S."/>
            <person name="Aerts A."/>
            <person name="Benoit I."/>
            <person name="Boyd A."/>
            <person name="Carlson A."/>
            <person name="Copeland A."/>
            <person name="Coutinho P.M."/>
            <person name="de Vries R.P."/>
            <person name="Ferreira P."/>
            <person name="Findley K."/>
            <person name="Foster B."/>
            <person name="Gaskell J."/>
            <person name="Glotzer D."/>
            <person name="Gorecki P."/>
            <person name="Heitman J."/>
            <person name="Hesse C."/>
            <person name="Hori C."/>
            <person name="Igarashi K."/>
            <person name="Jurgens J.A."/>
            <person name="Kallen N."/>
            <person name="Kersten P."/>
            <person name="Kohler A."/>
            <person name="Kuees U."/>
            <person name="Kumar T.K.A."/>
            <person name="Kuo A."/>
            <person name="LaButti K."/>
            <person name="Larrondo L.F."/>
            <person name="Lindquist E."/>
            <person name="Ling A."/>
            <person name="Lombard V."/>
            <person name="Lucas S."/>
            <person name="Lundell T."/>
            <person name="Martin R."/>
            <person name="McLaughlin D.J."/>
            <person name="Morgenstern I."/>
            <person name="Morin E."/>
            <person name="Murat C."/>
            <person name="Nagy L.G."/>
            <person name="Nolan M."/>
            <person name="Ohm R.A."/>
            <person name="Patyshakuliyeva A."/>
            <person name="Rokas A."/>
            <person name="Ruiz-Duenas F.J."/>
            <person name="Sabat G."/>
            <person name="Salamov A."/>
            <person name="Samejima M."/>
            <person name="Schmutz J."/>
            <person name="Slot J.C."/>
            <person name="St John F."/>
            <person name="Stenlid J."/>
            <person name="Sun H."/>
            <person name="Sun S."/>
            <person name="Syed K."/>
            <person name="Tsang A."/>
            <person name="Wiebenga A."/>
            <person name="Young D."/>
            <person name="Pisabarro A."/>
            <person name="Eastwood D.C."/>
            <person name="Martin F."/>
            <person name="Cullen D."/>
            <person name="Grigoriev I.V."/>
            <person name="Hibbett D.S."/>
        </authorList>
    </citation>
    <scope>NUCLEOTIDE SEQUENCE</scope>
    <source>
        <strain evidence="3">FP-58527</strain>
    </source>
</reference>
<evidence type="ECO:0000313" key="2">
    <source>
        <dbReference type="EMBL" id="EPS92947.1"/>
    </source>
</evidence>
<dbReference type="PROSITE" id="PS51762">
    <property type="entry name" value="GH16_2"/>
    <property type="match status" value="1"/>
</dbReference>
<dbReference type="AlphaFoldDB" id="S8DJD1"/>
<dbReference type="PANTHER" id="PTHR10963:SF24">
    <property type="entry name" value="GLYCOSIDASE C21B10.07-RELATED"/>
    <property type="match status" value="1"/>
</dbReference>
<dbReference type="PANTHER" id="PTHR10963">
    <property type="entry name" value="GLYCOSYL HYDROLASE-RELATED"/>
    <property type="match status" value="1"/>
</dbReference>
<dbReference type="EMBL" id="KE504318">
    <property type="protein sequence ID" value="EPS92947.1"/>
    <property type="molecule type" value="Genomic_DNA"/>
</dbReference>
<dbReference type="SUPFAM" id="SSF49899">
    <property type="entry name" value="Concanavalin A-like lectins/glucanases"/>
    <property type="match status" value="1"/>
</dbReference>
<dbReference type="OrthoDB" id="192832at2759"/>
<dbReference type="GO" id="GO:0004553">
    <property type="term" value="F:hydrolase activity, hydrolyzing O-glycosyl compounds"/>
    <property type="evidence" value="ECO:0007669"/>
    <property type="project" value="InterPro"/>
</dbReference>
<dbReference type="Gene3D" id="2.60.120.200">
    <property type="match status" value="2"/>
</dbReference>
<sequence>MGETCAAPGSLSIHVVLVRMAWNTTRGDHDGWESGVASSSLRPLTSGHVLTYHLSSSTNQQVGRGCTTGTAIIEVNNTMFMSWNDKRHSDCITTSDFFDSGSVFIFDASHMLYGCSIWPSFWTKGENWPAGGEIDIMEVINGMTENQMALQLDQWRVAHAHNRETNRNSYGPGFAASGGGVFTTLFDDTQIAIWFWPRSSVPASVSSVTSSMDISEWGTPLVNYTSSACNIGTPQQLVLDVTLYGDRDWAGVVSIYTETGCAILGGRRGERNVINNGNTTAYFEINYIKVFNRNGTVLGAGGATSSVDASATCVASKGASATGSEILSYVLCLANIYK</sequence>
<gene>
    <name evidence="2" type="ORF">FOMPIDRAFT_1033872</name>
</gene>